<evidence type="ECO:0000259" key="3">
    <source>
        <dbReference type="Pfam" id="PF07687"/>
    </source>
</evidence>
<dbReference type="InterPro" id="IPR011650">
    <property type="entry name" value="Peptidase_M20_dimer"/>
</dbReference>
<dbReference type="HOGENOM" id="CLU_021802_2_0_2"/>
<dbReference type="Pfam" id="PF01546">
    <property type="entry name" value="Peptidase_M20"/>
    <property type="match status" value="1"/>
</dbReference>
<keyword evidence="2" id="KW-0378">Hydrolase</keyword>
<dbReference type="InterPro" id="IPR036264">
    <property type="entry name" value="Bact_exopeptidase_dim_dom"/>
</dbReference>
<dbReference type="InterPro" id="IPR050072">
    <property type="entry name" value="Peptidase_M20A"/>
</dbReference>
<dbReference type="InterPro" id="IPR002933">
    <property type="entry name" value="Peptidase_M20"/>
</dbReference>
<reference evidence="4 5" key="1">
    <citation type="journal article" date="2015" name="Appl. Environ. Microbiol.">
        <title>The Geoglobus acetivorans genome: Fe(III) reduction, acetate utilization, autotrophic growth, and degradation of aromatic compounds in a hyperthermophilic archaeon.</title>
        <authorList>
            <person name="Mardanov A.V."/>
            <person name="Slododkina G.B."/>
            <person name="Slobodkin A.I."/>
            <person name="Beletsky A.V."/>
            <person name="Gavrilov S.N."/>
            <person name="Kublanov I.V."/>
            <person name="Bonch-Osmolovskaya E.A."/>
            <person name="Skryabin K.G."/>
            <person name="Ravin N.V."/>
        </authorList>
    </citation>
    <scope>NUCLEOTIDE SEQUENCE [LARGE SCALE GENOMIC DNA]</scope>
    <source>
        <strain evidence="4 5">SBH6</strain>
    </source>
</reference>
<evidence type="ECO:0000313" key="4">
    <source>
        <dbReference type="EMBL" id="AIY90530.1"/>
    </source>
</evidence>
<accession>A0A0A7GEL9</accession>
<dbReference type="STRING" id="565033.GACE_1493"/>
<sequence>MVFYSALLKILPMIKILEQLVNIDSPSGYEERIRDYVSGLIKKYGFHPEIDNLGNLYVRGESDLWFVTHLDTVERKADFRLDGEYAYGTGVADAKGSMASILGAMEATDRLGLNFAFLVDEEEGGSGSKHFSENFSGRAVVMEPTNLSVAEKQLGSAEVVLKFYGKPVHGAYWNEGVNAIEKAIEAIIELKSKYMFSVQELKGGSNLYAIPDLCEVRLSFIFDFDVDMFEMRNELESLDADVEFSEFYEPIRCDEIPEIEKYAGKRSVMHSWTDAYNFKKNGWKVTIWGPGNLVDCHTDRERIKLDEIEKAAEIILKINEEVV</sequence>
<dbReference type="GO" id="GO:0046872">
    <property type="term" value="F:metal ion binding"/>
    <property type="evidence" value="ECO:0007669"/>
    <property type="project" value="UniProtKB-KW"/>
</dbReference>
<dbReference type="Pfam" id="PF07687">
    <property type="entry name" value="M20_dimer"/>
    <property type="match status" value="1"/>
</dbReference>
<dbReference type="eggNOG" id="arCOG01107">
    <property type="taxonomic scope" value="Archaea"/>
</dbReference>
<gene>
    <name evidence="4" type="ORF">GACE_1493</name>
</gene>
<organism evidence="4 5">
    <name type="scientific">Geoglobus acetivorans</name>
    <dbReference type="NCBI Taxonomy" id="565033"/>
    <lineage>
        <taxon>Archaea</taxon>
        <taxon>Methanobacteriati</taxon>
        <taxon>Methanobacteriota</taxon>
        <taxon>Archaeoglobi</taxon>
        <taxon>Archaeoglobales</taxon>
        <taxon>Archaeoglobaceae</taxon>
        <taxon>Geoglobus</taxon>
    </lineage>
</organism>
<dbReference type="SUPFAM" id="SSF55031">
    <property type="entry name" value="Bacterial exopeptidase dimerisation domain"/>
    <property type="match status" value="1"/>
</dbReference>
<dbReference type="AlphaFoldDB" id="A0A0A7GEL9"/>
<dbReference type="Proteomes" id="UP000030624">
    <property type="component" value="Chromosome"/>
</dbReference>
<feature type="domain" description="Peptidase M20 dimerisation" evidence="3">
    <location>
        <begin position="155"/>
        <end position="224"/>
    </location>
</feature>
<evidence type="ECO:0000256" key="1">
    <source>
        <dbReference type="ARBA" id="ARBA00022723"/>
    </source>
</evidence>
<proteinExistence type="predicted"/>
<evidence type="ECO:0000256" key="2">
    <source>
        <dbReference type="ARBA" id="ARBA00022801"/>
    </source>
</evidence>
<dbReference type="EMBL" id="CP009552">
    <property type="protein sequence ID" value="AIY90530.1"/>
    <property type="molecule type" value="Genomic_DNA"/>
</dbReference>
<protein>
    <submittedName>
        <fullName evidence="4">Acetylornithine deacetylase (ArgE)</fullName>
    </submittedName>
</protein>
<dbReference type="SUPFAM" id="SSF53187">
    <property type="entry name" value="Zn-dependent exopeptidases"/>
    <property type="match status" value="1"/>
</dbReference>
<dbReference type="PANTHER" id="PTHR43808">
    <property type="entry name" value="ACETYLORNITHINE DEACETYLASE"/>
    <property type="match status" value="1"/>
</dbReference>
<name>A0A0A7GEL9_GEOAI</name>
<dbReference type="PANTHER" id="PTHR43808:SF25">
    <property type="entry name" value="PEPTIDASE M20 DIMERISATION DOMAIN-CONTAINING PROTEIN"/>
    <property type="match status" value="1"/>
</dbReference>
<evidence type="ECO:0000313" key="5">
    <source>
        <dbReference type="Proteomes" id="UP000030624"/>
    </source>
</evidence>
<dbReference type="Gene3D" id="3.40.630.10">
    <property type="entry name" value="Zn peptidases"/>
    <property type="match status" value="2"/>
</dbReference>
<keyword evidence="1" id="KW-0479">Metal-binding</keyword>
<dbReference type="GO" id="GO:0016787">
    <property type="term" value="F:hydrolase activity"/>
    <property type="evidence" value="ECO:0007669"/>
    <property type="project" value="UniProtKB-KW"/>
</dbReference>
<dbReference type="KEGG" id="gac:GACE_1493"/>